<dbReference type="RefSeq" id="XP_065646617.1">
    <property type="nucleotide sequence ID" value="XM_065790545.1"/>
</dbReference>
<keyword evidence="1" id="KW-0677">Repeat</keyword>
<dbReference type="PANTHER" id="PTHR24104:SF25">
    <property type="entry name" value="PROTEIN LIN-41"/>
    <property type="match status" value="1"/>
</dbReference>
<evidence type="ECO:0000313" key="4">
    <source>
        <dbReference type="RefSeq" id="XP_065646617.1"/>
    </source>
</evidence>
<organism evidence="3 4">
    <name type="scientific">Hydra vulgaris</name>
    <name type="common">Hydra</name>
    <name type="synonym">Hydra attenuata</name>
    <dbReference type="NCBI Taxonomy" id="6087"/>
    <lineage>
        <taxon>Eukaryota</taxon>
        <taxon>Metazoa</taxon>
        <taxon>Cnidaria</taxon>
        <taxon>Hydrozoa</taxon>
        <taxon>Hydroidolina</taxon>
        <taxon>Anthoathecata</taxon>
        <taxon>Aplanulata</taxon>
        <taxon>Hydridae</taxon>
        <taxon>Hydra</taxon>
    </lineage>
</organism>
<sequence>MEYSTAKLVQKIGEEEINEGDFLLSQCQHLIADDDTIYVSTVINRNIRAIDAKSGQFKRDIGEIGFSDENINMAAGMAFFGDNLIMVADLNGNKVQYHDKITGNYVKKIDADFYFPACVSVSKSNNVYIGEVGDMNKKIRCFNTELVEVCSAAVAGDRSLTGINYLVHDNFNNRVIASDSDDGFVHVFSSNLEHIFSISEDDSDSRQLNNPSGVAVDKDGNILICDLGNNAVKVFDKNGKFLSELGGSSFINPYDVFFSVNGNVLVLDGDGISGWSRIQVFKV</sequence>
<accession>A0ABM4BCF7</accession>
<name>A0ABM4BCF7_HYDVU</name>
<dbReference type="Pfam" id="PF01436">
    <property type="entry name" value="NHL"/>
    <property type="match status" value="1"/>
</dbReference>
<dbReference type="InterPro" id="IPR011042">
    <property type="entry name" value="6-blade_b-propeller_TolB-like"/>
</dbReference>
<gene>
    <name evidence="4" type="primary">LOC105847254</name>
</gene>
<feature type="repeat" description="NHL" evidence="2">
    <location>
        <begin position="207"/>
        <end position="238"/>
    </location>
</feature>
<keyword evidence="3" id="KW-1185">Reference proteome</keyword>
<dbReference type="SUPFAM" id="SSF63829">
    <property type="entry name" value="Calcium-dependent phosphotriesterase"/>
    <property type="match status" value="1"/>
</dbReference>
<dbReference type="PROSITE" id="PS51125">
    <property type="entry name" value="NHL"/>
    <property type="match status" value="1"/>
</dbReference>
<dbReference type="CDD" id="cd05819">
    <property type="entry name" value="NHL"/>
    <property type="match status" value="1"/>
</dbReference>
<evidence type="ECO:0000256" key="1">
    <source>
        <dbReference type="ARBA" id="ARBA00022737"/>
    </source>
</evidence>
<dbReference type="InterPro" id="IPR050952">
    <property type="entry name" value="TRIM-NHL_E3_ligases"/>
</dbReference>
<dbReference type="PANTHER" id="PTHR24104">
    <property type="entry name" value="E3 UBIQUITIN-PROTEIN LIGASE NHLRC1-RELATED"/>
    <property type="match status" value="1"/>
</dbReference>
<protein>
    <submittedName>
        <fullName evidence="4">Tripartite motif-containing protein 2</fullName>
    </submittedName>
</protein>
<proteinExistence type="predicted"/>
<dbReference type="Gene3D" id="2.120.10.30">
    <property type="entry name" value="TolB, C-terminal domain"/>
    <property type="match status" value="2"/>
</dbReference>
<evidence type="ECO:0000313" key="3">
    <source>
        <dbReference type="Proteomes" id="UP001652625"/>
    </source>
</evidence>
<reference evidence="4" key="2">
    <citation type="submission" date="2025-08" db="UniProtKB">
        <authorList>
            <consortium name="RefSeq"/>
        </authorList>
    </citation>
    <scope>IDENTIFICATION</scope>
</reference>
<reference evidence="3" key="1">
    <citation type="submission" date="2025-05" db="UniProtKB">
        <authorList>
            <consortium name="RefSeq"/>
        </authorList>
    </citation>
    <scope>NUCLEOTIDE SEQUENCE [LARGE SCALE GENOMIC DNA]</scope>
</reference>
<dbReference type="GeneID" id="105847254"/>
<dbReference type="InterPro" id="IPR001258">
    <property type="entry name" value="NHL_repeat"/>
</dbReference>
<dbReference type="Proteomes" id="UP001652625">
    <property type="component" value="Chromosome 02"/>
</dbReference>
<evidence type="ECO:0000256" key="2">
    <source>
        <dbReference type="PROSITE-ProRule" id="PRU00504"/>
    </source>
</evidence>